<dbReference type="InterPro" id="IPR000683">
    <property type="entry name" value="Gfo/Idh/MocA-like_OxRdtase_N"/>
</dbReference>
<proteinExistence type="predicted"/>
<dbReference type="PANTHER" id="PTHR43377:SF6">
    <property type="entry name" value="GFO_IDH_MOCA-LIKE OXIDOREDUCTASE N-TERMINAL DOMAIN-CONTAINING PROTEIN"/>
    <property type="match status" value="1"/>
</dbReference>
<dbReference type="Gene3D" id="3.30.360.10">
    <property type="entry name" value="Dihydrodipicolinate Reductase, domain 2"/>
    <property type="match status" value="1"/>
</dbReference>
<dbReference type="InterPro" id="IPR036291">
    <property type="entry name" value="NAD(P)-bd_dom_sf"/>
</dbReference>
<reference evidence="2" key="1">
    <citation type="journal article" date="2014" name="Front. Microbiol.">
        <title>High frequency of phylogenetically diverse reductive dehalogenase-homologous genes in deep subseafloor sedimentary metagenomes.</title>
        <authorList>
            <person name="Kawai M."/>
            <person name="Futagami T."/>
            <person name="Toyoda A."/>
            <person name="Takaki Y."/>
            <person name="Nishi S."/>
            <person name="Hori S."/>
            <person name="Arai W."/>
            <person name="Tsubouchi T."/>
            <person name="Morono Y."/>
            <person name="Uchiyama I."/>
            <person name="Ito T."/>
            <person name="Fujiyama A."/>
            <person name="Inagaki F."/>
            <person name="Takami H."/>
        </authorList>
    </citation>
    <scope>NUCLEOTIDE SEQUENCE</scope>
    <source>
        <strain evidence="2">Expedition CK06-06</strain>
    </source>
</reference>
<evidence type="ECO:0000313" key="2">
    <source>
        <dbReference type="EMBL" id="GAG69542.1"/>
    </source>
</evidence>
<dbReference type="Pfam" id="PF01408">
    <property type="entry name" value="GFO_IDH_MocA"/>
    <property type="match status" value="1"/>
</dbReference>
<dbReference type="GO" id="GO:0000166">
    <property type="term" value="F:nucleotide binding"/>
    <property type="evidence" value="ECO:0007669"/>
    <property type="project" value="InterPro"/>
</dbReference>
<feature type="domain" description="Gfo/Idh/MocA-like oxidoreductase N-terminal" evidence="1">
    <location>
        <begin position="1"/>
        <end position="67"/>
    </location>
</feature>
<dbReference type="AlphaFoldDB" id="X1AIN9"/>
<gene>
    <name evidence="2" type="ORF">S01H4_15454</name>
</gene>
<dbReference type="EMBL" id="BART01006774">
    <property type="protein sequence ID" value="GAG69542.1"/>
    <property type="molecule type" value="Genomic_DNA"/>
</dbReference>
<dbReference type="Gene3D" id="3.40.50.720">
    <property type="entry name" value="NAD(P)-binding Rossmann-like Domain"/>
    <property type="match status" value="1"/>
</dbReference>
<dbReference type="SUPFAM" id="SSF51735">
    <property type="entry name" value="NAD(P)-binding Rossmann-fold domains"/>
    <property type="match status" value="1"/>
</dbReference>
<dbReference type="InterPro" id="IPR051450">
    <property type="entry name" value="Gfo/Idh/MocA_Oxidoreductases"/>
</dbReference>
<dbReference type="SUPFAM" id="SSF55347">
    <property type="entry name" value="Glyceraldehyde-3-phosphate dehydrogenase-like, C-terminal domain"/>
    <property type="match status" value="1"/>
</dbReference>
<sequence>SDLNEVWSDDEVHAVINATTNKFHYKITKDALLNGKHVLSEKPLTLTAIECDELKSIAEERKLMLLTEYTYTFSKALKIATKMVERGEIGSLLGAEMSVRHLGRFGGGSVYWLLGSHMLSVLDMFMPLEDLTFSKRDIVVFKGTIETGVIVFENSDFAGHIVVSLNYPSKETKIILYGEEGSIIYDPLSNYPLEITRYERLKWTVADKLPKDVNRMSMDESNNLKYAIEYLYDCIQGKAESNIRRASLITRIIEKIESSGRA</sequence>
<comment type="caution">
    <text evidence="2">The sequence shown here is derived from an EMBL/GenBank/DDBJ whole genome shotgun (WGS) entry which is preliminary data.</text>
</comment>
<evidence type="ECO:0000259" key="1">
    <source>
        <dbReference type="Pfam" id="PF01408"/>
    </source>
</evidence>
<dbReference type="PANTHER" id="PTHR43377">
    <property type="entry name" value="BILIVERDIN REDUCTASE A"/>
    <property type="match status" value="1"/>
</dbReference>
<name>X1AIN9_9ZZZZ</name>
<accession>X1AIN9</accession>
<organism evidence="2">
    <name type="scientific">marine sediment metagenome</name>
    <dbReference type="NCBI Taxonomy" id="412755"/>
    <lineage>
        <taxon>unclassified sequences</taxon>
        <taxon>metagenomes</taxon>
        <taxon>ecological metagenomes</taxon>
    </lineage>
</organism>
<feature type="non-terminal residue" evidence="2">
    <location>
        <position position="1"/>
    </location>
</feature>
<protein>
    <recommendedName>
        <fullName evidence="1">Gfo/Idh/MocA-like oxidoreductase N-terminal domain-containing protein</fullName>
    </recommendedName>
</protein>